<evidence type="ECO:0000256" key="7">
    <source>
        <dbReference type="ARBA" id="ARBA00023212"/>
    </source>
</evidence>
<evidence type="ECO:0000256" key="9">
    <source>
        <dbReference type="ARBA" id="ARBA00032183"/>
    </source>
</evidence>
<gene>
    <name evidence="11" type="primary">IQCG</name>
</gene>
<evidence type="ECO:0000256" key="4">
    <source>
        <dbReference type="ARBA" id="ARBA00022490"/>
    </source>
</evidence>
<dbReference type="GO" id="GO:0044782">
    <property type="term" value="P:cilium organization"/>
    <property type="evidence" value="ECO:0000318"/>
    <property type="project" value="GO_Central"/>
</dbReference>
<dbReference type="Bgee" id="ENSACAG00000002685">
    <property type="expression patterns" value="Expressed in testis and 11 other cell types or tissues"/>
</dbReference>
<keyword evidence="10" id="KW-0175">Coiled coil</keyword>
<dbReference type="CDD" id="cd23766">
    <property type="entry name" value="IQCG"/>
    <property type="match status" value="1"/>
</dbReference>
<organism evidence="11 12">
    <name type="scientific">Anolis carolinensis</name>
    <name type="common">Green anole</name>
    <name type="synonym">American chameleon</name>
    <dbReference type="NCBI Taxonomy" id="28377"/>
    <lineage>
        <taxon>Eukaryota</taxon>
        <taxon>Metazoa</taxon>
        <taxon>Chordata</taxon>
        <taxon>Craniata</taxon>
        <taxon>Vertebrata</taxon>
        <taxon>Euteleostomi</taxon>
        <taxon>Lepidosauria</taxon>
        <taxon>Squamata</taxon>
        <taxon>Bifurcata</taxon>
        <taxon>Unidentata</taxon>
        <taxon>Episquamata</taxon>
        <taxon>Toxicofera</taxon>
        <taxon>Iguania</taxon>
        <taxon>Dactyloidae</taxon>
        <taxon>Anolis</taxon>
    </lineage>
</organism>
<dbReference type="GO" id="GO:0005737">
    <property type="term" value="C:cytoplasm"/>
    <property type="evidence" value="ECO:0000318"/>
    <property type="project" value="GO_Central"/>
</dbReference>
<dbReference type="GO" id="GO:0002177">
    <property type="term" value="C:manchette"/>
    <property type="evidence" value="ECO:0007669"/>
    <property type="project" value="Ensembl"/>
</dbReference>
<sequence>MATSSSGVDTAWEEFVRDDQSSELASLGAVRQAAVLEDCADQLTILGCIMPENYEGRKDICNLDHQEIRAILETQKELSTQYKDLMEARSESQAKVPIELGKIMDLGRQLEDTSSDLKRSNHLFNMATKQSSLSADNLKKAQLDRQWAQDVISETMEELLTLGTFTNLQHAVDVEKAKKADIHDLIMSEMMGRKKIKSLQKQLNDIRKEKEREMHNRNEMITYLKDQLQEMKAKTEMEYRYVKKDRGLQVAQVQKKCANAENDLHNEIEKLRNQIDQENRVHMDIENFLKQQQAAIEEKLEYWVEKYEKDTEAKQQELNSLKAARAADQAALQETARLCLAYEQAIIEDRKEKEAARRKVEQDALELKSVLKLQAWWRGMMVRRFLGPYKLLKKLFEEEQPIPQKGKKGKGKPGAKKKK</sequence>
<dbReference type="GO" id="GO:0007288">
    <property type="term" value="P:sperm axoneme assembly"/>
    <property type="evidence" value="ECO:0000318"/>
    <property type="project" value="GO_Central"/>
</dbReference>
<dbReference type="RefSeq" id="XP_003227015.1">
    <property type="nucleotide sequence ID" value="XM_003226967.4"/>
</dbReference>
<dbReference type="CTD" id="69707"/>
<reference evidence="11" key="1">
    <citation type="submission" date="2009-12" db="EMBL/GenBank/DDBJ databases">
        <title>The Genome Sequence of Anolis carolinensis (Green Anole Lizard).</title>
        <authorList>
            <consortium name="The Genome Sequencing Platform"/>
            <person name="Di Palma F."/>
            <person name="Alfoldi J."/>
            <person name="Heiman D."/>
            <person name="Young S."/>
            <person name="Grabherr M."/>
            <person name="Johnson J."/>
            <person name="Lander E.S."/>
            <person name="Lindblad-Toh K."/>
        </authorList>
    </citation>
    <scope>NUCLEOTIDE SEQUENCE [LARGE SCALE GENOMIC DNA]</scope>
    <source>
        <strain evidence="11">JBL SC #1</strain>
    </source>
</reference>
<dbReference type="AlphaFoldDB" id="H9GSS4"/>
<dbReference type="GO" id="GO:0005516">
    <property type="term" value="F:calmodulin binding"/>
    <property type="evidence" value="ECO:0007669"/>
    <property type="project" value="Ensembl"/>
</dbReference>
<dbReference type="Ensembl" id="ENSACAT00000025725.3">
    <property type="protein sequence ID" value="ENSACAP00000019626.2"/>
    <property type="gene ID" value="ENSACAG00000002685.4"/>
</dbReference>
<evidence type="ECO:0000313" key="11">
    <source>
        <dbReference type="Ensembl" id="ENSACAP00000019626.2"/>
    </source>
</evidence>
<dbReference type="GO" id="GO:0036126">
    <property type="term" value="C:sperm flagellum"/>
    <property type="evidence" value="ECO:0000318"/>
    <property type="project" value="GO_Central"/>
</dbReference>
<dbReference type="GO" id="GO:0015629">
    <property type="term" value="C:actin cytoskeleton"/>
    <property type="evidence" value="ECO:0007669"/>
    <property type="project" value="Ensembl"/>
</dbReference>
<dbReference type="PANTHER" id="PTHR14871">
    <property type="entry name" value="DYNEIN REGULATORY COMPLEX PROTEIN 9"/>
    <property type="match status" value="1"/>
</dbReference>
<feature type="coiled-coil region" evidence="10">
    <location>
        <begin position="250"/>
        <end position="324"/>
    </location>
</feature>
<evidence type="ECO:0000256" key="8">
    <source>
        <dbReference type="ARBA" id="ARBA00023273"/>
    </source>
</evidence>
<dbReference type="InterPro" id="IPR000048">
    <property type="entry name" value="IQ_motif_EF-hand-BS"/>
</dbReference>
<evidence type="ECO:0000256" key="2">
    <source>
        <dbReference type="ARBA" id="ARBA00008222"/>
    </source>
</evidence>
<accession>H9GSS4</accession>
<evidence type="ECO:0000256" key="3">
    <source>
        <dbReference type="ARBA" id="ARBA00013738"/>
    </source>
</evidence>
<dbReference type="STRING" id="28377.ENSACAP00000019626"/>
<dbReference type="OrthoDB" id="10254713at2759"/>
<dbReference type="HOGENOM" id="CLU_052522_1_0_1"/>
<dbReference type="Pfam" id="PF00612">
    <property type="entry name" value="IQ"/>
    <property type="match status" value="1"/>
</dbReference>
<comment type="similarity">
    <text evidence="2">Belongs to the DRC9 family.</text>
</comment>
<dbReference type="GO" id="GO:0030544">
    <property type="term" value="F:Hsp70 protein binding"/>
    <property type="evidence" value="ECO:0007669"/>
    <property type="project" value="Ensembl"/>
</dbReference>
<keyword evidence="12" id="KW-1185">Reference proteome</keyword>
<dbReference type="KEGG" id="acs:100567942"/>
<keyword evidence="5" id="KW-0282">Flagellum</keyword>
<dbReference type="GeneID" id="100567942"/>
<keyword evidence="6" id="KW-0969">Cilium</keyword>
<evidence type="ECO:0000256" key="1">
    <source>
        <dbReference type="ARBA" id="ARBA00004611"/>
    </source>
</evidence>
<dbReference type="GeneTree" id="ENSGT00730000111263"/>
<dbReference type="PANTHER" id="PTHR14871:SF1">
    <property type="entry name" value="DYNEIN REGULATORY COMPLEX PROTEIN 9"/>
    <property type="match status" value="1"/>
</dbReference>
<evidence type="ECO:0000256" key="6">
    <source>
        <dbReference type="ARBA" id="ARBA00023069"/>
    </source>
</evidence>
<evidence type="ECO:0000256" key="10">
    <source>
        <dbReference type="SAM" id="Coils"/>
    </source>
</evidence>
<dbReference type="PROSITE" id="PS50096">
    <property type="entry name" value="IQ"/>
    <property type="match status" value="1"/>
</dbReference>
<keyword evidence="4" id="KW-0963">Cytoplasm</keyword>
<evidence type="ECO:0000256" key="5">
    <source>
        <dbReference type="ARBA" id="ARBA00022846"/>
    </source>
</evidence>
<dbReference type="GO" id="GO:0005829">
    <property type="term" value="C:cytosol"/>
    <property type="evidence" value="ECO:0007669"/>
    <property type="project" value="Ensembl"/>
</dbReference>
<evidence type="ECO:0000313" key="12">
    <source>
        <dbReference type="Proteomes" id="UP000001646"/>
    </source>
</evidence>
<dbReference type="eggNOG" id="ENOG502QQR7">
    <property type="taxonomic scope" value="Eukaryota"/>
</dbReference>
<name>H9GSS4_ANOCA</name>
<keyword evidence="7" id="KW-0206">Cytoskeleton</keyword>
<keyword evidence="8" id="KW-0966">Cell projection</keyword>
<protein>
    <recommendedName>
        <fullName evidence="3">Dynein regulatory complex protein 9</fullName>
    </recommendedName>
    <alternativeName>
        <fullName evidence="9">IQ domain-containing protein G</fullName>
    </alternativeName>
</protein>
<dbReference type="Proteomes" id="UP000001646">
    <property type="component" value="Unplaced"/>
</dbReference>
<reference evidence="11" key="2">
    <citation type="submission" date="2025-08" db="UniProtKB">
        <authorList>
            <consortium name="Ensembl"/>
        </authorList>
    </citation>
    <scope>IDENTIFICATION</scope>
</reference>
<reference evidence="11" key="3">
    <citation type="submission" date="2025-09" db="UniProtKB">
        <authorList>
            <consortium name="Ensembl"/>
        </authorList>
    </citation>
    <scope>IDENTIFICATION</scope>
</reference>
<dbReference type="InParanoid" id="H9GSS4"/>
<proteinExistence type="inferred from homology"/>
<dbReference type="InterPro" id="IPR042618">
    <property type="entry name" value="IQCG"/>
</dbReference>
<comment type="subcellular location">
    <subcellularLocation>
        <location evidence="1">Cytoplasm</location>
        <location evidence="1">Cytoskeleton</location>
        <location evidence="1">Flagellum axoneme</location>
    </subcellularLocation>
</comment>